<dbReference type="GO" id="GO:0070025">
    <property type="term" value="F:carbon monoxide binding"/>
    <property type="evidence" value="ECO:0007669"/>
    <property type="project" value="UniProtKB-ARBA"/>
</dbReference>
<dbReference type="Pfam" id="PF02518">
    <property type="entry name" value="HATPase_c"/>
    <property type="match status" value="1"/>
</dbReference>
<dbReference type="InterPro" id="IPR029016">
    <property type="entry name" value="GAF-like_dom_sf"/>
</dbReference>
<evidence type="ECO:0000256" key="1">
    <source>
        <dbReference type="ARBA" id="ARBA00001946"/>
    </source>
</evidence>
<dbReference type="GO" id="GO:0000287">
    <property type="term" value="F:magnesium ion binding"/>
    <property type="evidence" value="ECO:0007669"/>
    <property type="project" value="UniProtKB-ARBA"/>
</dbReference>
<dbReference type="InterPro" id="IPR036890">
    <property type="entry name" value="HATPase_C_sf"/>
</dbReference>
<dbReference type="SMART" id="SM00065">
    <property type="entry name" value="GAF"/>
    <property type="match status" value="2"/>
</dbReference>
<dbReference type="SUPFAM" id="SSF55781">
    <property type="entry name" value="GAF domain-like"/>
    <property type="match status" value="2"/>
</dbReference>
<dbReference type="Gene3D" id="1.20.5.1930">
    <property type="match status" value="1"/>
</dbReference>
<dbReference type="Gene3D" id="3.30.450.40">
    <property type="match status" value="2"/>
</dbReference>
<dbReference type="Proteomes" id="UP000533598">
    <property type="component" value="Unassembled WGS sequence"/>
</dbReference>
<dbReference type="GO" id="GO:0020037">
    <property type="term" value="F:heme binding"/>
    <property type="evidence" value="ECO:0007669"/>
    <property type="project" value="UniProtKB-ARBA"/>
</dbReference>
<feature type="domain" description="GAF" evidence="11">
    <location>
        <begin position="222"/>
        <end position="370"/>
    </location>
</feature>
<dbReference type="CDD" id="cd16917">
    <property type="entry name" value="HATPase_UhpB-NarQ-NarX-like"/>
    <property type="match status" value="1"/>
</dbReference>
<proteinExistence type="predicted"/>
<feature type="domain" description="GAF" evidence="11">
    <location>
        <begin position="58"/>
        <end position="205"/>
    </location>
</feature>
<dbReference type="InterPro" id="IPR011712">
    <property type="entry name" value="Sig_transdc_His_kin_sub3_dim/P"/>
</dbReference>
<dbReference type="GO" id="GO:0019826">
    <property type="term" value="F:oxygen sensor activity"/>
    <property type="evidence" value="ECO:0007669"/>
    <property type="project" value="UniProtKB-ARBA"/>
</dbReference>
<comment type="cofactor">
    <cofactor evidence="2">
        <name>heme</name>
        <dbReference type="ChEBI" id="CHEBI:30413"/>
    </cofactor>
</comment>
<keyword evidence="14" id="KW-1185">Reference proteome</keyword>
<comment type="caution">
    <text evidence="13">The sequence shown here is derived from an EMBL/GenBank/DDBJ whole genome shotgun (WGS) entry which is preliminary data.</text>
</comment>
<evidence type="ECO:0000256" key="8">
    <source>
        <dbReference type="ARBA" id="ARBA00022842"/>
    </source>
</evidence>
<dbReference type="GO" id="GO:0070026">
    <property type="term" value="F:nitric oxide binding"/>
    <property type="evidence" value="ECO:0007669"/>
    <property type="project" value="UniProtKB-ARBA"/>
</dbReference>
<gene>
    <name evidence="13" type="ORF">HNR67_006372</name>
</gene>
<dbReference type="EMBL" id="JACHMH010000001">
    <property type="protein sequence ID" value="MBB4680254.1"/>
    <property type="molecule type" value="Genomic_DNA"/>
</dbReference>
<dbReference type="InterPro" id="IPR050482">
    <property type="entry name" value="Sensor_HK_TwoCompSys"/>
</dbReference>
<comment type="cofactor">
    <cofactor evidence="1">
        <name>Mg(2+)</name>
        <dbReference type="ChEBI" id="CHEBI:18420"/>
    </cofactor>
</comment>
<evidence type="ECO:0000313" key="13">
    <source>
        <dbReference type="EMBL" id="MBB4680254.1"/>
    </source>
</evidence>
<keyword evidence="9" id="KW-0408">Iron</keyword>
<dbReference type="Pfam" id="PF01590">
    <property type="entry name" value="GAF"/>
    <property type="match status" value="1"/>
</dbReference>
<evidence type="ECO:0000256" key="7">
    <source>
        <dbReference type="ARBA" id="ARBA00022777"/>
    </source>
</evidence>
<dbReference type="SMART" id="SM00387">
    <property type="entry name" value="HATPase_c"/>
    <property type="match status" value="1"/>
</dbReference>
<keyword evidence="4" id="KW-0597">Phosphoprotein</keyword>
<evidence type="ECO:0000256" key="3">
    <source>
        <dbReference type="ARBA" id="ARBA00022490"/>
    </source>
</evidence>
<keyword evidence="8" id="KW-0460">Magnesium</keyword>
<evidence type="ECO:0000256" key="4">
    <source>
        <dbReference type="ARBA" id="ARBA00022553"/>
    </source>
</evidence>
<dbReference type="InterPro" id="IPR003018">
    <property type="entry name" value="GAF"/>
</dbReference>
<evidence type="ECO:0000313" key="14">
    <source>
        <dbReference type="Proteomes" id="UP000533598"/>
    </source>
</evidence>
<dbReference type="InterPro" id="IPR003594">
    <property type="entry name" value="HATPase_dom"/>
</dbReference>
<dbReference type="GO" id="GO:0019825">
    <property type="term" value="F:oxygen binding"/>
    <property type="evidence" value="ECO:0007669"/>
    <property type="project" value="UniProtKB-ARBA"/>
</dbReference>
<dbReference type="PANTHER" id="PTHR24421:SF56">
    <property type="entry name" value="OXYGEN SENSOR HISTIDINE KINASE RESPONSE REGULATOR DOST"/>
    <property type="match status" value="1"/>
</dbReference>
<name>A0A7W7CIV3_9PSEU</name>
<evidence type="ECO:0000256" key="9">
    <source>
        <dbReference type="ARBA" id="ARBA00023004"/>
    </source>
</evidence>
<evidence type="ECO:0000256" key="2">
    <source>
        <dbReference type="ARBA" id="ARBA00001971"/>
    </source>
</evidence>
<evidence type="ECO:0000256" key="5">
    <source>
        <dbReference type="ARBA" id="ARBA00022679"/>
    </source>
</evidence>
<dbReference type="SUPFAM" id="SSF55874">
    <property type="entry name" value="ATPase domain of HSP90 chaperone/DNA topoisomerase II/histidine kinase"/>
    <property type="match status" value="1"/>
</dbReference>
<evidence type="ECO:0000256" key="10">
    <source>
        <dbReference type="ARBA" id="ARBA00023012"/>
    </source>
</evidence>
<keyword evidence="5" id="KW-0808">Transferase</keyword>
<dbReference type="PANTHER" id="PTHR24421">
    <property type="entry name" value="NITRATE/NITRITE SENSOR PROTEIN NARX-RELATED"/>
    <property type="match status" value="1"/>
</dbReference>
<dbReference type="Gene3D" id="3.30.565.10">
    <property type="entry name" value="Histidine kinase-like ATPase, C-terminal domain"/>
    <property type="match status" value="1"/>
</dbReference>
<protein>
    <submittedName>
        <fullName evidence="13">Signal transduction histidine kinase</fullName>
    </submittedName>
</protein>
<dbReference type="AlphaFoldDB" id="A0A7W7CIV3"/>
<dbReference type="RefSeq" id="WP_185005918.1">
    <property type="nucleotide sequence ID" value="NZ_BAAAUI010000009.1"/>
</dbReference>
<evidence type="ECO:0000259" key="11">
    <source>
        <dbReference type="SMART" id="SM00065"/>
    </source>
</evidence>
<dbReference type="GO" id="GO:0005524">
    <property type="term" value="F:ATP binding"/>
    <property type="evidence" value="ECO:0007669"/>
    <property type="project" value="UniProtKB-ARBA"/>
</dbReference>
<dbReference type="GO" id="GO:0046983">
    <property type="term" value="F:protein dimerization activity"/>
    <property type="evidence" value="ECO:0007669"/>
    <property type="project" value="InterPro"/>
</dbReference>
<dbReference type="FunFam" id="3.30.450.40:FF:000052">
    <property type="entry name" value="Oxygen sensor histidine kinase response regulator DevS/DosS"/>
    <property type="match status" value="1"/>
</dbReference>
<dbReference type="GO" id="GO:0000155">
    <property type="term" value="F:phosphorelay sensor kinase activity"/>
    <property type="evidence" value="ECO:0007669"/>
    <property type="project" value="InterPro"/>
</dbReference>
<organism evidence="13 14">
    <name type="scientific">Crossiella cryophila</name>
    <dbReference type="NCBI Taxonomy" id="43355"/>
    <lineage>
        <taxon>Bacteria</taxon>
        <taxon>Bacillati</taxon>
        <taxon>Actinomycetota</taxon>
        <taxon>Actinomycetes</taxon>
        <taxon>Pseudonocardiales</taxon>
        <taxon>Pseudonocardiaceae</taxon>
        <taxon>Crossiella</taxon>
    </lineage>
</organism>
<keyword evidence="10" id="KW-0902">Two-component regulatory system</keyword>
<sequence>MRPQHGTRRLADSTPVTAGLRLDELLSEVQDRLTEIVKTRDRLQGLLDAVMAVGSGLELDSTLRRIVLAATELVDAQYGALGVLGTADELSQFIYIGIDEDTRAAMGELPEGKGLLGSLSEDPHVLRLSDLTTHPSCVGFPPNHPPMRRFLGAPIRVRDEVFGNLYLTEKRDGAEFTAEDEVVLQALAAAAGVAVDNARLFEQARRRQRWLEATSEITTALLSGCSAQDALRLIAQRTLELSAADLALILLTPDEPAEGYVVAAAMGTGAEDILDRPVSSPIAQHTATPVLIPDLSAATDPMLEAIARTHDLTSSLAVPLGAEGGATGLLLAARHRDHAAFQPDQVPVLASFANQASLALELAEKHRTQRQLDVFADRDRIARDLHDHVIQRLYSTGLTLQGTMHLAGDDLARARLQEAVEQLDQTVREIRTSIFDLHTPPTATPTSLRRRLLDTVSEVTGQTHLAASVRLSGAIDTLVPPDLAPEVDAVLREALSNTVRHAGATEVVVRVEAGAELAVEVTDNGVGIPANAVHSGLANLRERAERRGGAVELAPAEPAGTRLHWTVPLD</sequence>
<keyword evidence="6" id="KW-0479">Metal-binding</keyword>
<dbReference type="Pfam" id="PF13185">
    <property type="entry name" value="GAF_2"/>
    <property type="match status" value="1"/>
</dbReference>
<keyword evidence="3" id="KW-0963">Cytoplasm</keyword>
<feature type="domain" description="Histidine kinase/HSP90-like ATPase" evidence="12">
    <location>
        <begin position="482"/>
        <end position="570"/>
    </location>
</feature>
<evidence type="ECO:0000259" key="12">
    <source>
        <dbReference type="SMART" id="SM00387"/>
    </source>
</evidence>
<reference evidence="13 14" key="1">
    <citation type="submission" date="2020-08" db="EMBL/GenBank/DDBJ databases">
        <title>Sequencing the genomes of 1000 actinobacteria strains.</title>
        <authorList>
            <person name="Klenk H.-P."/>
        </authorList>
    </citation>
    <scope>NUCLEOTIDE SEQUENCE [LARGE SCALE GENOMIC DNA]</scope>
    <source>
        <strain evidence="13 14">DSM 44230</strain>
    </source>
</reference>
<keyword evidence="7 13" id="KW-0418">Kinase</keyword>
<dbReference type="Pfam" id="PF07730">
    <property type="entry name" value="HisKA_3"/>
    <property type="match status" value="1"/>
</dbReference>
<evidence type="ECO:0000256" key="6">
    <source>
        <dbReference type="ARBA" id="ARBA00022723"/>
    </source>
</evidence>
<dbReference type="GO" id="GO:0016020">
    <property type="term" value="C:membrane"/>
    <property type="evidence" value="ECO:0007669"/>
    <property type="project" value="InterPro"/>
</dbReference>
<accession>A0A7W7CIV3</accession>
<dbReference type="GO" id="GO:0070483">
    <property type="term" value="P:detection of hypoxia"/>
    <property type="evidence" value="ECO:0007669"/>
    <property type="project" value="UniProtKB-ARBA"/>
</dbReference>